<feature type="domain" description="VWFA" evidence="8">
    <location>
        <begin position="64"/>
        <end position="263"/>
    </location>
</feature>
<keyword evidence="1" id="KW-0134">Cell wall</keyword>
<dbReference type="InterPro" id="IPR019931">
    <property type="entry name" value="LPXTG_anchor"/>
</dbReference>
<dbReference type="Pfam" id="PF00092">
    <property type="entry name" value="VWA"/>
    <property type="match status" value="1"/>
</dbReference>
<dbReference type="PROSITE" id="PS50234">
    <property type="entry name" value="VWFA"/>
    <property type="match status" value="1"/>
</dbReference>
<feature type="region of interest" description="Disordered" evidence="5">
    <location>
        <begin position="522"/>
        <end position="575"/>
    </location>
</feature>
<evidence type="ECO:0000313" key="10">
    <source>
        <dbReference type="EMBL" id="POH74259.1"/>
    </source>
</evidence>
<dbReference type="InterPro" id="IPR036465">
    <property type="entry name" value="vWFA_dom_sf"/>
</dbReference>
<evidence type="ECO:0000256" key="3">
    <source>
        <dbReference type="ARBA" id="ARBA00022729"/>
    </source>
</evidence>
<dbReference type="AlphaFoldDB" id="A0A2S3ZZ01"/>
<dbReference type="NCBIfam" id="TIGR01167">
    <property type="entry name" value="LPXTG_anchor"/>
    <property type="match status" value="1"/>
</dbReference>
<proteinExistence type="predicted"/>
<dbReference type="SUPFAM" id="SSF53300">
    <property type="entry name" value="vWA-like"/>
    <property type="match status" value="1"/>
</dbReference>
<evidence type="ECO:0008006" key="12">
    <source>
        <dbReference type="Google" id="ProtNLM"/>
    </source>
</evidence>
<keyword evidence="11" id="KW-1185">Reference proteome</keyword>
<keyword evidence="2" id="KW-0964">Secreted</keyword>
<evidence type="ECO:0000256" key="4">
    <source>
        <dbReference type="ARBA" id="ARBA00023088"/>
    </source>
</evidence>
<keyword evidence="4" id="KW-0572">Peptidoglycan-anchor</keyword>
<dbReference type="Gene3D" id="3.40.50.410">
    <property type="entry name" value="von Willebrand factor, type A domain"/>
    <property type="match status" value="1"/>
</dbReference>
<evidence type="ECO:0000259" key="9">
    <source>
        <dbReference type="PROSITE" id="PS50847"/>
    </source>
</evidence>
<dbReference type="NCBIfam" id="TIGR01451">
    <property type="entry name" value="B_ant_repeat"/>
    <property type="match status" value="1"/>
</dbReference>
<dbReference type="Pfam" id="PF25549">
    <property type="entry name" value="DUF7927"/>
    <property type="match status" value="1"/>
</dbReference>
<keyword evidence="6" id="KW-0812">Transmembrane</keyword>
<feature type="transmembrane region" description="Helical" evidence="6">
    <location>
        <begin position="595"/>
        <end position="615"/>
    </location>
</feature>
<dbReference type="SMART" id="SM00327">
    <property type="entry name" value="VWA"/>
    <property type="match status" value="1"/>
</dbReference>
<sequence>MMRKNLWRGHKVAGAVAAIAVAGTMVASALPALASTAPADAGFVAAAEPSVSLNPQLPQECGLNLAMVFDMSNSMSDSDVKTVKTASTQAVAALQGTGTTMGVYSFGTFAKQELAPTSVASSQGTAAVTGSINGIIRPGSSNEMLGGTNWQQALAVVPVNAYDGVIFFTDGLPTFFGSTPLKNGDSQTSGNGGTGQSDDTNVTSSLNAAIPEANRLKDAGTRMIGVGVKGADAARLAKISGPEAGSDFFTTNYDELAKILKDIATAGCTGTLNINKAVEAFDSSVTTPGEGWTFDATPSNAAASVVTTGANGQAGMALDFQAKEPVTVTIKERQQPGYTVVQNGGYNAVCTRDGAPLAVTNTGDAGNVGFEVTAVAGTVTSCTVTNKAPVMAWTMAKTSDATGTVSPGDTINYTVEARNTGERTVDGITFRDDLAGVLVAASFVAGSAKLTVAAGAPSDVTDPLANVLTAGPFSLATGETAILSYQALVNDDAYGATLTNSVSGTGTVPPAECAVEKPCTTTDIVTPKPTETAKPTPTPTASAAPSATPTQSATATETATESTSPAATTEAASAPASTTAAAVVNEDLAHTGATATMPLLLGGLLMAGGVTLLLLRRVRRTH</sequence>
<dbReference type="InterPro" id="IPR047589">
    <property type="entry name" value="DUF11_rpt"/>
</dbReference>
<dbReference type="EMBL" id="PPXC01000004">
    <property type="protein sequence ID" value="POH74259.1"/>
    <property type="molecule type" value="Genomic_DNA"/>
</dbReference>
<protein>
    <recommendedName>
        <fullName evidence="12">VWFA domain-containing protein</fullName>
    </recommendedName>
</protein>
<feature type="domain" description="Gram-positive cocci surface proteins LPxTG" evidence="9">
    <location>
        <begin position="588"/>
        <end position="622"/>
    </location>
</feature>
<evidence type="ECO:0000256" key="5">
    <source>
        <dbReference type="SAM" id="MobiDB-lite"/>
    </source>
</evidence>
<feature type="chain" id="PRO_5015459679" description="VWFA domain-containing protein" evidence="7">
    <location>
        <begin position="35"/>
        <end position="622"/>
    </location>
</feature>
<evidence type="ECO:0000256" key="1">
    <source>
        <dbReference type="ARBA" id="ARBA00022512"/>
    </source>
</evidence>
<keyword evidence="6" id="KW-0472">Membrane</keyword>
<feature type="signal peptide" evidence="7">
    <location>
        <begin position="1"/>
        <end position="34"/>
    </location>
</feature>
<feature type="region of interest" description="Disordered" evidence="5">
    <location>
        <begin position="179"/>
        <end position="203"/>
    </location>
</feature>
<gene>
    <name evidence="10" type="ORF">CVS27_06765</name>
</gene>
<dbReference type="InterPro" id="IPR002035">
    <property type="entry name" value="VWF_A"/>
</dbReference>
<evidence type="ECO:0000256" key="2">
    <source>
        <dbReference type="ARBA" id="ARBA00022525"/>
    </source>
</evidence>
<dbReference type="InterPro" id="IPR057687">
    <property type="entry name" value="DUF7927"/>
</dbReference>
<evidence type="ECO:0000313" key="11">
    <source>
        <dbReference type="Proteomes" id="UP000237061"/>
    </source>
</evidence>
<organism evidence="10 11">
    <name type="scientific">Arthrobacter glacialis</name>
    <dbReference type="NCBI Taxonomy" id="1664"/>
    <lineage>
        <taxon>Bacteria</taxon>
        <taxon>Bacillati</taxon>
        <taxon>Actinomycetota</taxon>
        <taxon>Actinomycetes</taxon>
        <taxon>Micrococcales</taxon>
        <taxon>Micrococcaceae</taxon>
        <taxon>Arthrobacter</taxon>
    </lineage>
</organism>
<evidence type="ECO:0000259" key="8">
    <source>
        <dbReference type="PROSITE" id="PS50234"/>
    </source>
</evidence>
<accession>A0A2S3ZZ01</accession>
<name>A0A2S3ZZ01_ARTGL</name>
<dbReference type="CDD" id="cd00198">
    <property type="entry name" value="vWFA"/>
    <property type="match status" value="1"/>
</dbReference>
<evidence type="ECO:0000256" key="7">
    <source>
        <dbReference type="SAM" id="SignalP"/>
    </source>
</evidence>
<keyword evidence="6" id="KW-1133">Transmembrane helix</keyword>
<feature type="compositionally biased region" description="Low complexity" evidence="5">
    <location>
        <begin position="526"/>
        <end position="575"/>
    </location>
</feature>
<dbReference type="PROSITE" id="PS50847">
    <property type="entry name" value="GRAM_POS_ANCHORING"/>
    <property type="match status" value="1"/>
</dbReference>
<dbReference type="Proteomes" id="UP000237061">
    <property type="component" value="Unassembled WGS sequence"/>
</dbReference>
<reference evidence="10 11" key="1">
    <citation type="submission" date="2018-01" db="EMBL/GenBank/DDBJ databases">
        <title>Arthrobacter sp. nov., from glaciers in China.</title>
        <authorList>
            <person name="Liu Q."/>
            <person name="Xin Y.-H."/>
        </authorList>
    </citation>
    <scope>NUCLEOTIDE SEQUENCE [LARGE SCALE GENOMIC DNA]</scope>
    <source>
        <strain evidence="10 11">HLT2-12-2</strain>
    </source>
</reference>
<comment type="caution">
    <text evidence="10">The sequence shown here is derived from an EMBL/GenBank/DDBJ whole genome shotgun (WGS) entry which is preliminary data.</text>
</comment>
<keyword evidence="3 7" id="KW-0732">Signal</keyword>
<evidence type="ECO:0000256" key="6">
    <source>
        <dbReference type="SAM" id="Phobius"/>
    </source>
</evidence>